<dbReference type="GO" id="GO:0031409">
    <property type="term" value="F:pigment binding"/>
    <property type="evidence" value="ECO:0007669"/>
    <property type="project" value="InterPro"/>
</dbReference>
<keyword evidence="3" id="KW-0732">Signal</keyword>
<feature type="signal peptide" evidence="3">
    <location>
        <begin position="1"/>
        <end position="17"/>
    </location>
</feature>
<dbReference type="Gene3D" id="2.40.128.20">
    <property type="match status" value="1"/>
</dbReference>
<dbReference type="PIRSF" id="PIRSF036893">
    <property type="entry name" value="Lipocalin_ApoD"/>
    <property type="match status" value="1"/>
</dbReference>
<keyword evidence="2" id="KW-1015">Disulfide bond</keyword>
<evidence type="ECO:0000256" key="1">
    <source>
        <dbReference type="ARBA" id="ARBA00006889"/>
    </source>
</evidence>
<dbReference type="AlphaFoldDB" id="A0AAV2S854"/>
<accession>A0AAV2S854</accession>
<dbReference type="EMBL" id="CAXKWB010052882">
    <property type="protein sequence ID" value="CAL4173519.1"/>
    <property type="molecule type" value="Genomic_DNA"/>
</dbReference>
<reference evidence="5 6" key="1">
    <citation type="submission" date="2024-05" db="EMBL/GenBank/DDBJ databases">
        <authorList>
            <person name="Wallberg A."/>
        </authorList>
    </citation>
    <scope>NUCLEOTIDE SEQUENCE [LARGE SCALE GENOMIC DNA]</scope>
</reference>
<feature type="chain" id="PRO_5043116443" description="Lipocalin/cytosolic fatty-acid binding domain-containing protein" evidence="3">
    <location>
        <begin position="18"/>
        <end position="189"/>
    </location>
</feature>
<dbReference type="GO" id="GO:0006629">
    <property type="term" value="P:lipid metabolic process"/>
    <property type="evidence" value="ECO:0007669"/>
    <property type="project" value="TreeGrafter"/>
</dbReference>
<proteinExistence type="inferred from homology"/>
<dbReference type="Pfam" id="PF08212">
    <property type="entry name" value="Lipocalin_2"/>
    <property type="match status" value="1"/>
</dbReference>
<evidence type="ECO:0000256" key="3">
    <source>
        <dbReference type="PIRNR" id="PIRNR036893"/>
    </source>
</evidence>
<dbReference type="Proteomes" id="UP001497623">
    <property type="component" value="Unassembled WGS sequence"/>
</dbReference>
<dbReference type="SUPFAM" id="SSF50814">
    <property type="entry name" value="Lipocalins"/>
    <property type="match status" value="1"/>
</dbReference>
<sequence>MMFLAVLLLAAAASTEARYVWRQQSPGNCTFDNPKQDFDAVPYLGGWYEQQRFSLIWEGAEDCVQAIYSDLGEGYVEVHNVARKTNGERDEIIGQAHSTRPGVLLVEFFGHIPAEYHILETDYENFASVYNCVNLPFNQKVEYAWLLSRRPILEQEYVDQGLQVLADNDIDVSLFHDTHQGDDCDYFSP</sequence>
<evidence type="ECO:0000313" key="5">
    <source>
        <dbReference type="EMBL" id="CAL4173519.1"/>
    </source>
</evidence>
<evidence type="ECO:0000259" key="4">
    <source>
        <dbReference type="Pfam" id="PF08212"/>
    </source>
</evidence>
<evidence type="ECO:0000313" key="6">
    <source>
        <dbReference type="Proteomes" id="UP001497623"/>
    </source>
</evidence>
<dbReference type="GO" id="GO:0005737">
    <property type="term" value="C:cytoplasm"/>
    <property type="evidence" value="ECO:0007669"/>
    <property type="project" value="TreeGrafter"/>
</dbReference>
<dbReference type="PANTHER" id="PTHR10612:SF62">
    <property type="entry name" value="LIPOCALIN_CYTOSOLIC FATTY-ACID BINDING DOMAIN-CONTAINING PROTEIN"/>
    <property type="match status" value="1"/>
</dbReference>
<gene>
    <name evidence="5" type="ORF">MNOR_LOCUS34400</name>
</gene>
<dbReference type="GO" id="GO:0000302">
    <property type="term" value="P:response to reactive oxygen species"/>
    <property type="evidence" value="ECO:0007669"/>
    <property type="project" value="TreeGrafter"/>
</dbReference>
<comment type="caution">
    <text evidence="5">The sequence shown here is derived from an EMBL/GenBank/DDBJ whole genome shotgun (WGS) entry which is preliminary data.</text>
</comment>
<dbReference type="PANTHER" id="PTHR10612">
    <property type="entry name" value="APOLIPOPROTEIN D"/>
    <property type="match status" value="1"/>
</dbReference>
<dbReference type="InterPro" id="IPR003057">
    <property type="entry name" value="Invtbrt_color"/>
</dbReference>
<dbReference type="InterPro" id="IPR000566">
    <property type="entry name" value="Lipocln_cytosolic_FA-bd_dom"/>
</dbReference>
<organism evidence="5 6">
    <name type="scientific">Meganyctiphanes norvegica</name>
    <name type="common">Northern krill</name>
    <name type="synonym">Thysanopoda norvegica</name>
    <dbReference type="NCBI Taxonomy" id="48144"/>
    <lineage>
        <taxon>Eukaryota</taxon>
        <taxon>Metazoa</taxon>
        <taxon>Ecdysozoa</taxon>
        <taxon>Arthropoda</taxon>
        <taxon>Crustacea</taxon>
        <taxon>Multicrustacea</taxon>
        <taxon>Malacostraca</taxon>
        <taxon>Eumalacostraca</taxon>
        <taxon>Eucarida</taxon>
        <taxon>Euphausiacea</taxon>
        <taxon>Euphausiidae</taxon>
        <taxon>Meganyctiphanes</taxon>
    </lineage>
</organism>
<protein>
    <recommendedName>
        <fullName evidence="4">Lipocalin/cytosolic fatty-acid binding domain-containing protein</fullName>
    </recommendedName>
</protein>
<feature type="domain" description="Lipocalin/cytosolic fatty-acid binding" evidence="4">
    <location>
        <begin position="39"/>
        <end position="179"/>
    </location>
</feature>
<keyword evidence="6" id="KW-1185">Reference proteome</keyword>
<evidence type="ECO:0000256" key="2">
    <source>
        <dbReference type="ARBA" id="ARBA00023157"/>
    </source>
</evidence>
<dbReference type="InterPro" id="IPR022271">
    <property type="entry name" value="Lipocalin_ApoD"/>
</dbReference>
<dbReference type="PRINTS" id="PR01273">
    <property type="entry name" value="INVTBRTCOLOR"/>
</dbReference>
<comment type="similarity">
    <text evidence="1 3">Belongs to the calycin superfamily. Lipocalin family.</text>
</comment>
<dbReference type="InterPro" id="IPR012674">
    <property type="entry name" value="Calycin"/>
</dbReference>
<name>A0AAV2S854_MEGNR</name>